<proteinExistence type="predicted"/>
<evidence type="ECO:0008006" key="3">
    <source>
        <dbReference type="Google" id="ProtNLM"/>
    </source>
</evidence>
<comment type="caution">
    <text evidence="1">The sequence shown here is derived from an EMBL/GenBank/DDBJ whole genome shotgun (WGS) entry which is preliminary data.</text>
</comment>
<protein>
    <recommendedName>
        <fullName evidence="3">DUF4071 domain-containing protein</fullName>
    </recommendedName>
</protein>
<reference evidence="1 2" key="1">
    <citation type="submission" date="2019-10" db="EMBL/GenBank/DDBJ databases">
        <title>Georgenia wutianyii sp. nov. and Georgenia yuyongxinii sp. nov. isolated from plateau pika (Ochotona curzoniae) in the Qinghai-Tibet plateau of China.</title>
        <authorList>
            <person name="Tian Z."/>
        </authorList>
    </citation>
    <scope>NUCLEOTIDE SEQUENCE [LARGE SCALE GENOMIC DNA]</scope>
    <source>
        <strain evidence="1 2">JCM 19765</strain>
    </source>
</reference>
<dbReference type="RefSeq" id="WP_152196042.1">
    <property type="nucleotide sequence ID" value="NZ_VUKD01000004.1"/>
</dbReference>
<sequence>MPEPVAFMVMPFNRKPTGRGEAHVPSQVDFDLLWFRVYRPVLADLGYRPIRADADVGALIITEMIQRLVLGDLVVADVSLPNANVYYEVGVRHAASRVGCVLVAAEWAQPVFDIGQMRQVRYPLDDGALPSEAADRARAALAAGLGPLTEGISPVYTAVPGYPSTVDRAKFPAFADLADELMAFDADVRTAYLASAVERRDRALEVVERHGHKNTVRHADALLLLRVLRDLVGWRPVLDYIATLPRAVAEHPLVLEQQCLALAKSGDVAGAAARLVAVIERHGETSERLGLLGGRYKQLWREATDAAERRRYLDLAIDAYERGTQADLNDYYPASNLPLLYRARGADGDAALAADVQAVTMAACRRTLARGSGDEWVRSTMLSMAFQRGDVAAARELAAAVALEGAVAWRLGTTVQDLRDAVAGQEDDAVRAGLAAVLDELDDLLPQQVAGGGARR</sequence>
<keyword evidence="2" id="KW-1185">Reference proteome</keyword>
<evidence type="ECO:0000313" key="1">
    <source>
        <dbReference type="EMBL" id="MPV35693.1"/>
    </source>
</evidence>
<dbReference type="OrthoDB" id="5180013at2"/>
<gene>
    <name evidence="1" type="ORF">GB881_01275</name>
</gene>
<name>A0A6N7EEU2_9MICO</name>
<dbReference type="EMBL" id="WHPC01000002">
    <property type="protein sequence ID" value="MPV35693.1"/>
    <property type="molecule type" value="Genomic_DNA"/>
</dbReference>
<dbReference type="Proteomes" id="UP000437709">
    <property type="component" value="Unassembled WGS sequence"/>
</dbReference>
<dbReference type="InterPro" id="IPR046880">
    <property type="entry name" value="TPR-S"/>
</dbReference>
<evidence type="ECO:0000313" key="2">
    <source>
        <dbReference type="Proteomes" id="UP000437709"/>
    </source>
</evidence>
<dbReference type="InterPro" id="IPR011990">
    <property type="entry name" value="TPR-like_helical_dom_sf"/>
</dbReference>
<dbReference type="Pfam" id="PF20308">
    <property type="entry name" value="TPR-S"/>
    <property type="match status" value="1"/>
</dbReference>
<dbReference type="AlphaFoldDB" id="A0A6N7EEU2"/>
<accession>A0A6N7EEU2</accession>
<organism evidence="1 2">
    <name type="scientific">Georgenia subflava</name>
    <dbReference type="NCBI Taxonomy" id="1622177"/>
    <lineage>
        <taxon>Bacteria</taxon>
        <taxon>Bacillati</taxon>
        <taxon>Actinomycetota</taxon>
        <taxon>Actinomycetes</taxon>
        <taxon>Micrococcales</taxon>
        <taxon>Bogoriellaceae</taxon>
        <taxon>Georgenia</taxon>
    </lineage>
</organism>
<dbReference type="Gene3D" id="1.25.40.10">
    <property type="entry name" value="Tetratricopeptide repeat domain"/>
    <property type="match status" value="1"/>
</dbReference>